<dbReference type="InterPro" id="IPR010296">
    <property type="entry name" value="DUF899_thioredox"/>
</dbReference>
<reference evidence="1" key="1">
    <citation type="submission" date="2022-09" db="EMBL/GenBank/DDBJ databases">
        <title>Rhodovastum sp. nov. RN2-1 isolated from soil in Seongnam, South Korea.</title>
        <authorList>
            <person name="Le N.T."/>
        </authorList>
    </citation>
    <scope>NUCLEOTIDE SEQUENCE</scope>
    <source>
        <strain evidence="1">RN2-1</strain>
    </source>
</reference>
<dbReference type="Pfam" id="PF05988">
    <property type="entry name" value="DUF899"/>
    <property type="match status" value="1"/>
</dbReference>
<accession>A0AA42CH59</accession>
<proteinExistence type="predicted"/>
<comment type="caution">
    <text evidence="1">The sequence shown here is derived from an EMBL/GenBank/DDBJ whole genome shotgun (WGS) entry which is preliminary data.</text>
</comment>
<keyword evidence="2" id="KW-1185">Reference proteome</keyword>
<dbReference type="InterPro" id="IPR036249">
    <property type="entry name" value="Thioredoxin-like_sf"/>
</dbReference>
<reference evidence="1" key="2">
    <citation type="submission" date="2022-10" db="EMBL/GenBank/DDBJ databases">
        <authorList>
            <person name="Trinh H.N."/>
        </authorList>
    </citation>
    <scope>NUCLEOTIDE SEQUENCE</scope>
    <source>
        <strain evidence="1">RN2-1</strain>
    </source>
</reference>
<dbReference type="EMBL" id="JAPDNT010000004">
    <property type="protein sequence ID" value="MCW3474500.1"/>
    <property type="molecule type" value="Genomic_DNA"/>
</dbReference>
<gene>
    <name evidence="1" type="ORF">OL599_07875</name>
</gene>
<dbReference type="AlphaFoldDB" id="A0AA42CH59"/>
<organism evidence="1 2">
    <name type="scientific">Limobrevibacterium gyesilva</name>
    <dbReference type="NCBI Taxonomy" id="2991712"/>
    <lineage>
        <taxon>Bacteria</taxon>
        <taxon>Pseudomonadati</taxon>
        <taxon>Pseudomonadota</taxon>
        <taxon>Alphaproteobacteria</taxon>
        <taxon>Acetobacterales</taxon>
        <taxon>Acetobacteraceae</taxon>
        <taxon>Limobrevibacterium</taxon>
    </lineage>
</organism>
<dbReference type="SUPFAM" id="SSF52833">
    <property type="entry name" value="Thioredoxin-like"/>
    <property type="match status" value="1"/>
</dbReference>
<evidence type="ECO:0000313" key="2">
    <source>
        <dbReference type="Proteomes" id="UP001165679"/>
    </source>
</evidence>
<dbReference type="RefSeq" id="WP_264713143.1">
    <property type="nucleotide sequence ID" value="NZ_JAPDNT010000004.1"/>
</dbReference>
<evidence type="ECO:0000313" key="1">
    <source>
        <dbReference type="EMBL" id="MCW3474500.1"/>
    </source>
</evidence>
<dbReference type="Proteomes" id="UP001165679">
    <property type="component" value="Unassembled WGS sequence"/>
</dbReference>
<name>A0AA42CH59_9PROT</name>
<protein>
    <submittedName>
        <fullName evidence="1">DUF899 domain-containing protein</fullName>
    </submittedName>
</protein>
<sequence length="235" mass="27660">MQNHDIVSRDDWIDARKELLAREKEFTRLRDQLSQQRRDLPWVRVEKPYEFEGPEGRLSLPELFAGRHQLIVYHFMFDPTWDAGCKSCSFWADNFNGIVVHLNHRDVSMVAVSLAPFAQLEAYRRRMGWSFKWVSSAGSDFNCDYHVSFTPEERASGQITYNYRKRQPFPSEAPGISVFYRDDDGGVFHTYSCYERGLDMLNGAYHYLDLVPKGRDEAALKFHSDWLRRHDEYAD</sequence>